<feature type="region of interest" description="Disordered" evidence="1">
    <location>
        <begin position="16"/>
        <end position="70"/>
    </location>
</feature>
<accession>B6TSR9</accession>
<proteinExistence type="evidence at transcript level"/>
<evidence type="ECO:0000313" key="2">
    <source>
        <dbReference type="EMBL" id="ACG40152.1"/>
    </source>
</evidence>
<protein>
    <submittedName>
        <fullName evidence="2">Lectin-like protein</fullName>
    </submittedName>
</protein>
<dbReference type="ExpressionAtlas" id="B6TSR9">
    <property type="expression patterns" value="baseline and differential"/>
</dbReference>
<evidence type="ECO:0000256" key="1">
    <source>
        <dbReference type="SAM" id="MobiDB-lite"/>
    </source>
</evidence>
<dbReference type="GO" id="GO:0030246">
    <property type="term" value="F:carbohydrate binding"/>
    <property type="evidence" value="ECO:0007669"/>
    <property type="project" value="InterPro"/>
</dbReference>
<dbReference type="InterPro" id="IPR052147">
    <property type="entry name" value="PP2-like/Lectin"/>
</dbReference>
<dbReference type="PANTHER" id="PTHR48478">
    <property type="entry name" value="LECTIN-LIKE"/>
    <property type="match status" value="1"/>
</dbReference>
<dbReference type="InterPro" id="IPR025886">
    <property type="entry name" value="PP2-like"/>
</dbReference>
<dbReference type="PANTHER" id="PTHR48478:SF1">
    <property type="entry name" value="LECTIN-LIKE"/>
    <property type="match status" value="1"/>
</dbReference>
<dbReference type="Pfam" id="PF14299">
    <property type="entry name" value="PP2"/>
    <property type="match status" value="1"/>
</dbReference>
<dbReference type="AlphaFoldDB" id="B6TSR9"/>
<organism evidence="2">
    <name type="scientific">Zea mays</name>
    <name type="common">Maize</name>
    <dbReference type="NCBI Taxonomy" id="4577"/>
    <lineage>
        <taxon>Eukaryota</taxon>
        <taxon>Viridiplantae</taxon>
        <taxon>Streptophyta</taxon>
        <taxon>Embryophyta</taxon>
        <taxon>Tracheophyta</taxon>
        <taxon>Spermatophyta</taxon>
        <taxon>Magnoliopsida</taxon>
        <taxon>Liliopsida</taxon>
        <taxon>Poales</taxon>
        <taxon>Poaceae</taxon>
        <taxon>PACMAD clade</taxon>
        <taxon>Panicoideae</taxon>
        <taxon>Andropogonodae</taxon>
        <taxon>Andropogoneae</taxon>
        <taxon>Tripsacinae</taxon>
        <taxon>Zea</taxon>
    </lineage>
</organism>
<dbReference type="EMBL" id="EU968034">
    <property type="protein sequence ID" value="ACG40152.1"/>
    <property type="molecule type" value="mRNA"/>
</dbReference>
<reference evidence="2" key="1">
    <citation type="journal article" date="2009" name="Plant Mol. Biol.">
        <title>Insights into corn genes derived from large-scale cDNA sequencing.</title>
        <authorList>
            <person name="Alexandrov N.N."/>
            <person name="Brover V.V."/>
            <person name="Freidin S."/>
            <person name="Troukhan M.E."/>
            <person name="Tatarinova T.V."/>
            <person name="Zhang H."/>
            <person name="Swaller T.J."/>
            <person name="Lu Y.P."/>
            <person name="Bouck J."/>
            <person name="Flavell R.B."/>
            <person name="Feldmann K.A."/>
        </authorList>
    </citation>
    <scope>NUCLEOTIDE SEQUENCE</scope>
</reference>
<name>B6TSR9_MAIZE</name>
<sequence>MGLALSRLEEIRTQYRMAAEDGEADSPAPAPVPPTGAAAASGGGTEKKKQADDSSSSSKTTEWVPHKFSEIVGQRRPGEDMFRGIYLPRSDQQPKTKKYWVDGRNANCFMLFPKGFSITWGSDERYWSWRKLTQEEKRGIDDEEANMEVAYLKDVCWLEIRAKLEMSHLTPGFTYVVAFVAKLEPNGYGWSEPVDLQIKCPGDIDGKPRQQRKESLWKTVDGKKWTDLNVGEVKAEAGQKGEMEIAMLRLGGDWKRGLSLRYIKIAPQKP</sequence>